<dbReference type="Proteomes" id="UP000319852">
    <property type="component" value="Chromosome"/>
</dbReference>
<sequence>MITVRPKVAELTYQLLGRSIHPELFQIHQRRTIERNGYKVNVWITSCGHVVTWHYGDSVLTEVVGSATQKMPLRQRLKAYSLKGQRSEQFQAMGGVTHETQFSLEPSDASRFAAYQKQLTLQATRQGMLQRFDASGRFEDGALSYVNVDSRDKVFRVQAFHTFPADYAMLKVQSWYRLP</sequence>
<evidence type="ECO:0000313" key="2">
    <source>
        <dbReference type="Proteomes" id="UP000319852"/>
    </source>
</evidence>
<organism evidence="1 2">
    <name type="scientific">Adhaeretor mobilis</name>
    <dbReference type="NCBI Taxonomy" id="1930276"/>
    <lineage>
        <taxon>Bacteria</taxon>
        <taxon>Pseudomonadati</taxon>
        <taxon>Planctomycetota</taxon>
        <taxon>Planctomycetia</taxon>
        <taxon>Pirellulales</taxon>
        <taxon>Lacipirellulaceae</taxon>
        <taxon>Adhaeretor</taxon>
    </lineage>
</organism>
<dbReference type="KEGG" id="amob:HG15A2_43650"/>
<accession>A0A517N1L7</accession>
<protein>
    <recommendedName>
        <fullName evidence="3">DUF2617 domain-containing protein</fullName>
    </recommendedName>
</protein>
<evidence type="ECO:0008006" key="3">
    <source>
        <dbReference type="Google" id="ProtNLM"/>
    </source>
</evidence>
<evidence type="ECO:0000313" key="1">
    <source>
        <dbReference type="EMBL" id="QDT01023.1"/>
    </source>
</evidence>
<dbReference type="EMBL" id="CP036263">
    <property type="protein sequence ID" value="QDT01023.1"/>
    <property type="molecule type" value="Genomic_DNA"/>
</dbReference>
<dbReference type="InterPro" id="IPR024486">
    <property type="entry name" value="DUF2617"/>
</dbReference>
<reference evidence="1 2" key="1">
    <citation type="submission" date="2019-02" db="EMBL/GenBank/DDBJ databases">
        <title>Deep-cultivation of Planctomycetes and their phenomic and genomic characterization uncovers novel biology.</title>
        <authorList>
            <person name="Wiegand S."/>
            <person name="Jogler M."/>
            <person name="Boedeker C."/>
            <person name="Pinto D."/>
            <person name="Vollmers J."/>
            <person name="Rivas-Marin E."/>
            <person name="Kohn T."/>
            <person name="Peeters S.H."/>
            <person name="Heuer A."/>
            <person name="Rast P."/>
            <person name="Oberbeckmann S."/>
            <person name="Bunk B."/>
            <person name="Jeske O."/>
            <person name="Meyerdierks A."/>
            <person name="Storesund J.E."/>
            <person name="Kallscheuer N."/>
            <person name="Luecker S."/>
            <person name="Lage O.M."/>
            <person name="Pohl T."/>
            <person name="Merkel B.J."/>
            <person name="Hornburger P."/>
            <person name="Mueller R.-W."/>
            <person name="Bruemmer F."/>
            <person name="Labrenz M."/>
            <person name="Spormann A.M."/>
            <person name="Op den Camp H."/>
            <person name="Overmann J."/>
            <person name="Amann R."/>
            <person name="Jetten M.S.M."/>
            <person name="Mascher T."/>
            <person name="Medema M.H."/>
            <person name="Devos D.P."/>
            <person name="Kaster A.-K."/>
            <person name="Ovreas L."/>
            <person name="Rohde M."/>
            <person name="Galperin M.Y."/>
            <person name="Jogler C."/>
        </authorList>
    </citation>
    <scope>NUCLEOTIDE SEQUENCE [LARGE SCALE GENOMIC DNA]</scope>
    <source>
        <strain evidence="1 2">HG15A2</strain>
    </source>
</reference>
<name>A0A517N1L7_9BACT</name>
<proteinExistence type="predicted"/>
<gene>
    <name evidence="1" type="ORF">HG15A2_43650</name>
</gene>
<dbReference type="AlphaFoldDB" id="A0A517N1L7"/>
<keyword evidence="2" id="KW-1185">Reference proteome</keyword>
<dbReference type="OrthoDB" id="263569at2"/>
<dbReference type="Pfam" id="PF10936">
    <property type="entry name" value="DUF2617"/>
    <property type="match status" value="1"/>
</dbReference>
<dbReference type="RefSeq" id="WP_145062917.1">
    <property type="nucleotide sequence ID" value="NZ_CP036263.1"/>
</dbReference>